<feature type="transmembrane region" description="Helical" evidence="1">
    <location>
        <begin position="267"/>
        <end position="287"/>
    </location>
</feature>
<dbReference type="InterPro" id="IPR007163">
    <property type="entry name" value="VCA0040-like"/>
</dbReference>
<dbReference type="Proteomes" id="UP000326711">
    <property type="component" value="Chromosome"/>
</dbReference>
<evidence type="ECO:0000313" key="2">
    <source>
        <dbReference type="EMBL" id="QFQ02218.1"/>
    </source>
</evidence>
<feature type="transmembrane region" description="Helical" evidence="1">
    <location>
        <begin position="71"/>
        <end position="89"/>
    </location>
</feature>
<gene>
    <name evidence="2" type="ORF">CUROG_04200</name>
</gene>
<accession>A0A5J6Z526</accession>
<organism evidence="2 3">
    <name type="scientific">Corynebacterium urogenitale</name>
    <dbReference type="NCBI Taxonomy" id="2487892"/>
    <lineage>
        <taxon>Bacteria</taxon>
        <taxon>Bacillati</taxon>
        <taxon>Actinomycetota</taxon>
        <taxon>Actinomycetes</taxon>
        <taxon>Mycobacteriales</taxon>
        <taxon>Corynebacteriaceae</taxon>
        <taxon>Corynebacterium</taxon>
    </lineage>
</organism>
<feature type="transmembrane region" description="Helical" evidence="1">
    <location>
        <begin position="101"/>
        <end position="122"/>
    </location>
</feature>
<dbReference type="AlphaFoldDB" id="A0A5J6Z526"/>
<feature type="transmembrane region" description="Helical" evidence="1">
    <location>
        <begin position="12"/>
        <end position="34"/>
    </location>
</feature>
<protein>
    <recommendedName>
        <fullName evidence="4">DUF368 domain-containing protein</fullName>
    </recommendedName>
</protein>
<dbReference type="KEGG" id="cuo:CUROG_04200"/>
<evidence type="ECO:0000256" key="1">
    <source>
        <dbReference type="SAM" id="Phobius"/>
    </source>
</evidence>
<dbReference type="OrthoDB" id="9793746at2"/>
<feature type="transmembrane region" description="Helical" evidence="1">
    <location>
        <begin position="134"/>
        <end position="154"/>
    </location>
</feature>
<keyword evidence="3" id="KW-1185">Reference proteome</keyword>
<evidence type="ECO:0008006" key="4">
    <source>
        <dbReference type="Google" id="ProtNLM"/>
    </source>
</evidence>
<feature type="transmembrane region" description="Helical" evidence="1">
    <location>
        <begin position="161"/>
        <end position="192"/>
    </location>
</feature>
<feature type="transmembrane region" description="Helical" evidence="1">
    <location>
        <begin position="204"/>
        <end position="225"/>
    </location>
</feature>
<evidence type="ECO:0000313" key="3">
    <source>
        <dbReference type="Proteomes" id="UP000326711"/>
    </source>
</evidence>
<dbReference type="RefSeq" id="WP_151902609.1">
    <property type="nucleotide sequence ID" value="NZ_CP045032.1"/>
</dbReference>
<sequence>MKIILNIIRGALIGMAELVPGVSGGTIALVTGVYERVLYAANRFLDSIKTLIKGPADKRPEAITRLKRLDWMLLLPMLAGMFLCVVTMAGVMEGFVTDQPVLSRALFMGMVLVSIAVPLLMIDWNDARQKVAKGILAFVISACATFFLTGLTSAPKEDPNLLFVFLAAAVAICALVLPGVSGSFFLLAVGLYSTTMAAVDSRDLGYLAVFAAGALTGLILFVRILEKLLASVRTMTLVVMAGLMFGSLRALWPWQDADATLLAPEENIGTAAVMFALGAIAVAAMVFTERYFAHKINARSDATTPADSSNASA</sequence>
<dbReference type="PANTHER" id="PTHR37308:SF1">
    <property type="entry name" value="POLYPRENYL-PHOSPHATE TRANSPORTER"/>
    <property type="match status" value="1"/>
</dbReference>
<reference evidence="3" key="1">
    <citation type="submission" date="2019-10" db="EMBL/GenBank/DDBJ databases">
        <title>Complete genome sequence of Corynebacterium urogenitalis DSM 108747, isolated from the genital tract of a cow.</title>
        <authorList>
            <person name="Ruckert C."/>
            <person name="Ballas P."/>
            <person name="Wagener K."/>
            <person name="Drillich M."/>
            <person name="Kaempfer P."/>
            <person name="Busse H.-J."/>
            <person name="Ehling-Schulz M."/>
        </authorList>
    </citation>
    <scope>NUCLEOTIDE SEQUENCE [LARGE SCALE GENOMIC DNA]</scope>
    <source>
        <strain evidence="3">LMM 1652</strain>
    </source>
</reference>
<name>A0A5J6Z526_9CORY</name>
<keyword evidence="1" id="KW-0812">Transmembrane</keyword>
<dbReference type="EMBL" id="CP045032">
    <property type="protein sequence ID" value="QFQ02218.1"/>
    <property type="molecule type" value="Genomic_DNA"/>
</dbReference>
<keyword evidence="1" id="KW-1133">Transmembrane helix</keyword>
<dbReference type="Pfam" id="PF04018">
    <property type="entry name" value="VCA0040-like"/>
    <property type="match status" value="1"/>
</dbReference>
<feature type="transmembrane region" description="Helical" evidence="1">
    <location>
        <begin position="237"/>
        <end position="255"/>
    </location>
</feature>
<dbReference type="PANTHER" id="PTHR37308">
    <property type="entry name" value="INTEGRAL MEMBRANE PROTEIN"/>
    <property type="match status" value="1"/>
</dbReference>
<proteinExistence type="predicted"/>
<keyword evidence="1" id="KW-0472">Membrane</keyword>